<organism evidence="1">
    <name type="scientific">Propionibacterium freudenreichii subsp. freudenreichii</name>
    <dbReference type="NCBI Taxonomy" id="66712"/>
    <lineage>
        <taxon>Bacteria</taxon>
        <taxon>Bacillati</taxon>
        <taxon>Actinomycetota</taxon>
        <taxon>Actinomycetes</taxon>
        <taxon>Propionibacteriales</taxon>
        <taxon>Propionibacteriaceae</taxon>
        <taxon>Propionibacterium</taxon>
    </lineage>
</organism>
<proteinExistence type="predicted"/>
<sequence>MSARSKLDTPHDLILPLCHSRCISSTVCSSGTSPRQCNRYRSA</sequence>
<dbReference type="AlphaFoldDB" id="A0A0B7NZT8"/>
<protein>
    <submittedName>
        <fullName evidence="1">Uncharacterized protein</fullName>
    </submittedName>
</protein>
<accession>A0A0B7NZT8</accession>
<name>A0A0B7NZT8_PROFF</name>
<gene>
    <name evidence="1" type="ORF">PFCIRM138_07475</name>
</gene>
<evidence type="ECO:0000313" key="1">
    <source>
        <dbReference type="EMBL" id="CEP26428.1"/>
    </source>
</evidence>
<dbReference type="EMBL" id="LM676410">
    <property type="protein sequence ID" value="CEP26428.1"/>
    <property type="molecule type" value="Genomic_DNA"/>
</dbReference>
<reference evidence="1" key="1">
    <citation type="submission" date="2014-08" db="EMBL/GenBank/DDBJ databases">
        <authorList>
            <person name="Falentin Helene"/>
        </authorList>
    </citation>
    <scope>NUCLEOTIDE SEQUENCE</scope>
</reference>